<dbReference type="Proteomes" id="UP000000437">
    <property type="component" value="Chromosome 22"/>
</dbReference>
<dbReference type="KEGG" id="dre:567589"/>
<evidence type="ECO:0000256" key="7">
    <source>
        <dbReference type="SAM" id="SignalP"/>
    </source>
</evidence>
<dbReference type="GO" id="GO:0006508">
    <property type="term" value="P:proteolysis"/>
    <property type="evidence" value="ECO:0007669"/>
    <property type="project" value="UniProtKB-KW"/>
</dbReference>
<dbReference type="AGR" id="ZFIN:ZDB-GENE-060503-930"/>
<evidence type="ECO:0000256" key="1">
    <source>
        <dbReference type="ARBA" id="ARBA00022670"/>
    </source>
</evidence>
<dbReference type="InterPro" id="IPR009003">
    <property type="entry name" value="Peptidase_S1_PA"/>
</dbReference>
<keyword evidence="2 7" id="KW-0732">Signal</keyword>
<reference evidence="10" key="1">
    <citation type="journal article" date="2003" name="Genome Res.">
        <title>15000 unique zebrafish EST clusters and their future use in microarray for profiling gene expression patterns during embryogenesis.</title>
        <authorList>
            <person name="Lo J."/>
            <person name="Lee S."/>
            <person name="Xu M."/>
            <person name="Liu F."/>
            <person name="Ruan H."/>
            <person name="Eun A."/>
            <person name="He Y."/>
            <person name="Ma W."/>
            <person name="Wang W."/>
            <person name="Wen Z."/>
            <person name="Peng J."/>
        </authorList>
    </citation>
    <scope>NUCLEOTIDE SEQUENCE</scope>
    <source>
        <strain evidence="10">Tuebingen</strain>
    </source>
</reference>
<evidence type="ECO:0000313" key="10">
    <source>
        <dbReference type="RefSeq" id="NP_001373750.1"/>
    </source>
</evidence>
<dbReference type="SMART" id="SM00020">
    <property type="entry name" value="Tryp_SPc"/>
    <property type="match status" value="1"/>
</dbReference>
<dbReference type="ZFIN" id="ZDB-GENE-060503-930">
    <property type="gene designation" value="si:dkey-78l4.5"/>
</dbReference>
<proteinExistence type="predicted"/>
<dbReference type="Pfam" id="PF00089">
    <property type="entry name" value="Trypsin"/>
    <property type="match status" value="1"/>
</dbReference>
<keyword evidence="3 6" id="KW-0378">Hydrolase</keyword>
<evidence type="ECO:0000256" key="4">
    <source>
        <dbReference type="ARBA" id="ARBA00022825"/>
    </source>
</evidence>
<gene>
    <name evidence="10 11" type="primary">si:dkey-78l4.5</name>
</gene>
<dbReference type="InterPro" id="IPR018114">
    <property type="entry name" value="TRYPSIN_HIS"/>
</dbReference>
<dbReference type="GO" id="GO:0004252">
    <property type="term" value="F:serine-type endopeptidase activity"/>
    <property type="evidence" value="ECO:0007669"/>
    <property type="project" value="InterPro"/>
</dbReference>
<reference evidence="10" key="2">
    <citation type="journal article" date="2011" name="Brief. Bioinform.">
        <title>Phylogenetic-based propagation of functional annotations within the Gene Ontology consortium.</title>
        <authorList>
            <person name="Gaudet P."/>
            <person name="Livstone M.S."/>
            <person name="Lewis S.E."/>
            <person name="Thomas P.D."/>
        </authorList>
    </citation>
    <scope>NUCLEOTIDE SEQUENCE</scope>
    <source>
        <strain evidence="10">Tuebingen</strain>
    </source>
</reference>
<dbReference type="InterPro" id="IPR043504">
    <property type="entry name" value="Peptidase_S1_PA_chymotrypsin"/>
</dbReference>
<dbReference type="PANTHER" id="PTHR24271">
    <property type="entry name" value="KALLIKREIN-RELATED"/>
    <property type="match status" value="1"/>
</dbReference>
<accession>A0AB13A940</accession>
<evidence type="ECO:0000256" key="2">
    <source>
        <dbReference type="ARBA" id="ARBA00022729"/>
    </source>
</evidence>
<keyword evidence="9" id="KW-1185">Reference proteome</keyword>
<dbReference type="InterPro" id="IPR001314">
    <property type="entry name" value="Peptidase_S1A"/>
</dbReference>
<dbReference type="RefSeq" id="NP_001373750.1">
    <property type="nucleotide sequence ID" value="NM_001386821.1"/>
</dbReference>
<evidence type="ECO:0000256" key="3">
    <source>
        <dbReference type="ARBA" id="ARBA00022801"/>
    </source>
</evidence>
<reference evidence="10" key="3">
    <citation type="submission" date="2025-08" db="UniProtKB">
        <authorList>
            <consortium name="RefSeq"/>
        </authorList>
    </citation>
    <scope>IDENTIFICATION</scope>
    <source>
        <strain evidence="10">Tuebingen</strain>
    </source>
</reference>
<evidence type="ECO:0000256" key="6">
    <source>
        <dbReference type="RuleBase" id="RU363034"/>
    </source>
</evidence>
<dbReference type="FunFam" id="2.40.10.10:FF:000120">
    <property type="entry name" value="Putative serine protease"/>
    <property type="match status" value="1"/>
</dbReference>
<dbReference type="Gene3D" id="2.40.10.10">
    <property type="entry name" value="Trypsin-like serine proteases"/>
    <property type="match status" value="1"/>
</dbReference>
<evidence type="ECO:0000259" key="8">
    <source>
        <dbReference type="PROSITE" id="PS50240"/>
    </source>
</evidence>
<sequence length="255" mass="28724" precursor="true">MTIIIISLLLLVSLPPHLTFTVNGNEATPHSRPYMVSVQFNDIHFCGGFLISEEFALTAAHCRKNSAEKLTVVVGAHDLKNKEEGSVRIKVKSCYTHPHFVQKTLQNDIMLLKLERNVKLSQTVHLTSLPKQKEDTKAGTICSVFGWGRQYTNGPLSDRLLETEVKIMENMQCLKLWNKRDDIKVKYSISKMMCVYGHGGSCEGDSGGPLVCEDTVVGITSFGNPHLCNSRLFPNVYTKISAYHDWIWKIINKQK</sequence>
<dbReference type="PRINTS" id="PR00722">
    <property type="entry name" value="CHYMOTRYPSIN"/>
</dbReference>
<name>A0AB13A940_DANRE</name>
<keyword evidence="4 6" id="KW-0720">Serine protease</keyword>
<dbReference type="PROSITE" id="PS00135">
    <property type="entry name" value="TRYPSIN_SER"/>
    <property type="match status" value="1"/>
</dbReference>
<feature type="domain" description="Peptidase S1" evidence="8">
    <location>
        <begin position="21"/>
        <end position="252"/>
    </location>
</feature>
<evidence type="ECO:0000256" key="5">
    <source>
        <dbReference type="ARBA" id="ARBA00023157"/>
    </source>
</evidence>
<protein>
    <submittedName>
        <fullName evidence="10">Granzyme-like protein isoform 1 precursor</fullName>
    </submittedName>
</protein>
<dbReference type="SUPFAM" id="SSF50494">
    <property type="entry name" value="Trypsin-like serine proteases"/>
    <property type="match status" value="1"/>
</dbReference>
<evidence type="ECO:0000313" key="9">
    <source>
        <dbReference type="Proteomes" id="UP000000437"/>
    </source>
</evidence>
<dbReference type="InterPro" id="IPR001254">
    <property type="entry name" value="Trypsin_dom"/>
</dbReference>
<feature type="chain" id="PRO_5043058459" evidence="7 10">
    <location>
        <begin position="20"/>
        <end position="255"/>
    </location>
</feature>
<dbReference type="AlphaFoldDB" id="A0AB13A940"/>
<keyword evidence="5" id="KW-1015">Disulfide bond</keyword>
<organism evidence="9 10">
    <name type="scientific">Danio rerio</name>
    <name type="common">Zebrafish</name>
    <name type="synonym">Brachydanio rerio</name>
    <dbReference type="NCBI Taxonomy" id="7955"/>
    <lineage>
        <taxon>Eukaryota</taxon>
        <taxon>Metazoa</taxon>
        <taxon>Chordata</taxon>
        <taxon>Craniata</taxon>
        <taxon>Vertebrata</taxon>
        <taxon>Euteleostomi</taxon>
        <taxon>Actinopterygii</taxon>
        <taxon>Neopterygii</taxon>
        <taxon>Teleostei</taxon>
        <taxon>Ostariophysi</taxon>
        <taxon>Cypriniformes</taxon>
        <taxon>Danionidae</taxon>
        <taxon>Danioninae</taxon>
        <taxon>Danio</taxon>
    </lineage>
</organism>
<dbReference type="CDD" id="cd00190">
    <property type="entry name" value="Tryp_SPc"/>
    <property type="match status" value="1"/>
</dbReference>
<dbReference type="PANTHER" id="PTHR24271:SF87">
    <property type="entry name" value="ARGININE ESTERASE-LIKE-RELATED"/>
    <property type="match status" value="1"/>
</dbReference>
<dbReference type="PROSITE" id="PS50240">
    <property type="entry name" value="TRYPSIN_DOM"/>
    <property type="match status" value="1"/>
</dbReference>
<evidence type="ECO:0000313" key="11">
    <source>
        <dbReference type="ZFIN" id="ZDB-GENE-060503-930"/>
    </source>
</evidence>
<keyword evidence="1 6" id="KW-0645">Protease</keyword>
<feature type="signal peptide" evidence="7 10">
    <location>
        <begin position="1"/>
        <end position="19"/>
    </location>
</feature>
<dbReference type="PROSITE" id="PS00134">
    <property type="entry name" value="TRYPSIN_HIS"/>
    <property type="match status" value="1"/>
</dbReference>
<dbReference type="InterPro" id="IPR033116">
    <property type="entry name" value="TRYPSIN_SER"/>
</dbReference>